<dbReference type="Proteomes" id="UP000076486">
    <property type="component" value="Unassembled WGS sequence"/>
</dbReference>
<evidence type="ECO:0000313" key="2">
    <source>
        <dbReference type="Proteomes" id="UP000076486"/>
    </source>
</evidence>
<dbReference type="PATRIC" id="fig|1365248.3.peg.375"/>
<comment type="caution">
    <text evidence="1">The sequence shown here is derived from an EMBL/GenBank/DDBJ whole genome shotgun (WGS) entry which is preliminary data.</text>
</comment>
<gene>
    <name evidence="1" type="ORF">N473_08490</name>
</gene>
<accession>A0A161YUW9</accession>
<dbReference type="AlphaFoldDB" id="A0A161YUW9"/>
<dbReference type="EMBL" id="AUYC01000012">
    <property type="protein sequence ID" value="KZN66418.1"/>
    <property type="molecule type" value="Genomic_DNA"/>
</dbReference>
<evidence type="ECO:0000313" key="1">
    <source>
        <dbReference type="EMBL" id="KZN66418.1"/>
    </source>
</evidence>
<proteinExistence type="predicted"/>
<sequence length="62" mass="7313">MHQDMEMIVSIIESIKQAPSFFKDNTPKKIKNETCTNLLHCRYPAELFYFQSSSIKAFVQKR</sequence>
<reference evidence="1 2" key="1">
    <citation type="submission" date="2013-07" db="EMBL/GenBank/DDBJ databases">
        <title>Comparative Genomic and Metabolomic Analysis of Twelve Strains of Pseudoalteromonas luteoviolacea.</title>
        <authorList>
            <person name="Vynne N.G."/>
            <person name="Mansson M."/>
            <person name="Gram L."/>
        </authorList>
    </citation>
    <scope>NUCLEOTIDE SEQUENCE [LARGE SCALE GENOMIC DNA]</scope>
    <source>
        <strain evidence="1 2">CPMOR-1</strain>
    </source>
</reference>
<organism evidence="1 2">
    <name type="scientific">Pseudoalteromonas luteoviolacea CPMOR-1</name>
    <dbReference type="NCBI Taxonomy" id="1365248"/>
    <lineage>
        <taxon>Bacteria</taxon>
        <taxon>Pseudomonadati</taxon>
        <taxon>Pseudomonadota</taxon>
        <taxon>Gammaproteobacteria</taxon>
        <taxon>Alteromonadales</taxon>
        <taxon>Pseudoalteromonadaceae</taxon>
        <taxon>Pseudoalteromonas</taxon>
    </lineage>
</organism>
<protein>
    <submittedName>
        <fullName evidence="1">Uncharacterized protein</fullName>
    </submittedName>
</protein>
<name>A0A161YUW9_9GAMM</name>